<protein>
    <submittedName>
        <fullName evidence="2">Uncharacterized protein</fullName>
    </submittedName>
</protein>
<dbReference type="AlphaFoldDB" id="A0A6G1FFB9"/>
<dbReference type="Proteomes" id="UP000479710">
    <property type="component" value="Unassembled WGS sequence"/>
</dbReference>
<proteinExistence type="predicted"/>
<organism evidence="2 3">
    <name type="scientific">Oryza meyeriana var. granulata</name>
    <dbReference type="NCBI Taxonomy" id="110450"/>
    <lineage>
        <taxon>Eukaryota</taxon>
        <taxon>Viridiplantae</taxon>
        <taxon>Streptophyta</taxon>
        <taxon>Embryophyta</taxon>
        <taxon>Tracheophyta</taxon>
        <taxon>Spermatophyta</taxon>
        <taxon>Magnoliopsida</taxon>
        <taxon>Liliopsida</taxon>
        <taxon>Poales</taxon>
        <taxon>Poaceae</taxon>
        <taxon>BOP clade</taxon>
        <taxon>Oryzoideae</taxon>
        <taxon>Oryzeae</taxon>
        <taxon>Oryzinae</taxon>
        <taxon>Oryza</taxon>
        <taxon>Oryza meyeriana</taxon>
    </lineage>
</organism>
<feature type="region of interest" description="Disordered" evidence="1">
    <location>
        <begin position="56"/>
        <end position="87"/>
    </location>
</feature>
<evidence type="ECO:0000313" key="3">
    <source>
        <dbReference type="Proteomes" id="UP000479710"/>
    </source>
</evidence>
<name>A0A6G1FFB9_9ORYZ</name>
<comment type="caution">
    <text evidence="2">The sequence shown here is derived from an EMBL/GenBank/DDBJ whole genome shotgun (WGS) entry which is preliminary data.</text>
</comment>
<evidence type="ECO:0000256" key="1">
    <source>
        <dbReference type="SAM" id="MobiDB-lite"/>
    </source>
</evidence>
<reference evidence="2 3" key="1">
    <citation type="submission" date="2019-11" db="EMBL/GenBank/DDBJ databases">
        <title>Whole genome sequence of Oryza granulata.</title>
        <authorList>
            <person name="Li W."/>
        </authorList>
    </citation>
    <scope>NUCLEOTIDE SEQUENCE [LARGE SCALE GENOMIC DNA]</scope>
    <source>
        <strain evidence="3">cv. Menghai</strain>
        <tissue evidence="2">Leaf</tissue>
    </source>
</reference>
<evidence type="ECO:0000313" key="2">
    <source>
        <dbReference type="EMBL" id="KAF0935607.1"/>
    </source>
</evidence>
<gene>
    <name evidence="2" type="ORF">E2562_035036</name>
</gene>
<keyword evidence="3" id="KW-1185">Reference proteome</keyword>
<accession>A0A6G1FFB9</accession>
<sequence length="130" mass="13459">MTCGTQSLTAQGLIHLGLVGPTIQVDGSDGVEEDNLGKLIVDVEDIMGADHLRPRTASRCSDDRHLPLLHAPPPPSDPLPTPIAGRFNAPKARHRLGGSVGSGGVEVAGSWGVEVAGSWGVEGDREEPGN</sequence>
<feature type="compositionally biased region" description="Pro residues" evidence="1">
    <location>
        <begin position="70"/>
        <end position="81"/>
    </location>
</feature>
<dbReference type="EMBL" id="SPHZ02000001">
    <property type="protein sequence ID" value="KAF0935607.1"/>
    <property type="molecule type" value="Genomic_DNA"/>
</dbReference>